<evidence type="ECO:0000313" key="10">
    <source>
        <dbReference type="EMBL" id="KAJ2780412.1"/>
    </source>
</evidence>
<evidence type="ECO:0000256" key="8">
    <source>
        <dbReference type="ARBA" id="ARBA00046432"/>
    </source>
</evidence>
<dbReference type="Gene3D" id="3.40.50.10470">
    <property type="entry name" value="Translation initiation factor eif-2b, domain 2"/>
    <property type="match status" value="1"/>
</dbReference>
<gene>
    <name evidence="10" type="primary">GCD7</name>
    <name evidence="10" type="ORF">GGI15_003549</name>
</gene>
<comment type="caution">
    <text evidence="10">The sequence shown here is derived from an EMBL/GenBank/DDBJ whole genome shotgun (WGS) entry which is preliminary data.</text>
</comment>
<keyword evidence="3" id="KW-0963">Cytoplasm</keyword>
<dbReference type="Proteomes" id="UP001140172">
    <property type="component" value="Unassembled WGS sequence"/>
</dbReference>
<dbReference type="GO" id="GO:0003743">
    <property type="term" value="F:translation initiation factor activity"/>
    <property type="evidence" value="ECO:0007669"/>
    <property type="project" value="UniProtKB-KW"/>
</dbReference>
<keyword evidence="5" id="KW-0648">Protein biosynthesis</keyword>
<protein>
    <recommendedName>
        <fullName evidence="6">Translation initiation factor eIF2B subunit beta</fullName>
    </recommendedName>
    <alternativeName>
        <fullName evidence="7">eIF2B GDP-GTP exchange factor subunit beta</fullName>
    </alternativeName>
</protein>
<dbReference type="SUPFAM" id="SSF100950">
    <property type="entry name" value="NagB/RpiA/CoA transferase-like"/>
    <property type="match status" value="1"/>
</dbReference>
<name>A0A9W8H7T2_9FUNG</name>
<dbReference type="EMBL" id="JANBUM010000251">
    <property type="protein sequence ID" value="KAJ2780412.1"/>
    <property type="molecule type" value="Genomic_DNA"/>
</dbReference>
<evidence type="ECO:0000256" key="7">
    <source>
        <dbReference type="ARBA" id="ARBA00044228"/>
    </source>
</evidence>
<sequence>MESPKQQSSAFSRELAANIEDFIAKLKRGELQGSKTVALKTANLMRHVVADSRWDHAETLKHLLKTVGRRLLKAQARELLIINIVCRVLHIVSEAAPQINSGKAAASTALAVDSGLRGAETPAMGLGSSSMSSRNLADQVSSSLLRAEANLYHTKSDIISEINEYITEVECAEDEIARNALDHIHSSEIILTCGRSRTVEKFLLTAARKRKFHVIVTECAPLYDGHEQAKALASPNIEVVVVPDSAVFAIMSRVNKVILGTHAVMANGGLIAASGTHMVAAAARHHSTQVMVCAGLYKHAPSFPFDDDRFNTLMAPDAVLPYGDASLVGAVDVVSPRYDYVPPDLVDILVDDNGGHLPSYIYRLQQDLYDNANDLAWNIPDQ</sequence>
<comment type="subunit">
    <text evidence="8">Component of the translation initiation factor 2B (eIF2B) complex which is a heterodecamer of two sets of five different subunits: alpha, beta, gamma, delta and epsilon. Subunits alpha, beta and delta comprise a regulatory subcomplex and subunits epsilon and gamma comprise a catalytic subcomplex. Within the complex, the hexameric regulatory complex resides at the center, with the two heterodimeric catalytic subcomplexes bound on opposite sides.</text>
</comment>
<evidence type="ECO:0000256" key="5">
    <source>
        <dbReference type="ARBA" id="ARBA00022917"/>
    </source>
</evidence>
<dbReference type="PANTHER" id="PTHR45859">
    <property type="entry name" value="TRANSLATION INITIATION FACTOR EIF-2B SUBUNIT BETA"/>
    <property type="match status" value="1"/>
</dbReference>
<dbReference type="InterPro" id="IPR000649">
    <property type="entry name" value="IF-2B-related"/>
</dbReference>
<dbReference type="GO" id="GO:0005085">
    <property type="term" value="F:guanyl-nucleotide exchange factor activity"/>
    <property type="evidence" value="ECO:0007669"/>
    <property type="project" value="TreeGrafter"/>
</dbReference>
<evidence type="ECO:0000256" key="2">
    <source>
        <dbReference type="ARBA" id="ARBA00007251"/>
    </source>
</evidence>
<dbReference type="OrthoDB" id="269919at2759"/>
<evidence type="ECO:0000256" key="4">
    <source>
        <dbReference type="ARBA" id="ARBA00022540"/>
    </source>
</evidence>
<keyword evidence="4" id="KW-0396">Initiation factor</keyword>
<evidence type="ECO:0000256" key="1">
    <source>
        <dbReference type="ARBA" id="ARBA00004514"/>
    </source>
</evidence>
<dbReference type="InterPro" id="IPR037171">
    <property type="entry name" value="NagB/RpiA_transferase-like"/>
</dbReference>
<dbReference type="AlphaFoldDB" id="A0A9W8H7T2"/>
<dbReference type="InterPro" id="IPR051855">
    <property type="entry name" value="eIF2B_beta_subunit"/>
</dbReference>
<dbReference type="PANTHER" id="PTHR45859:SF1">
    <property type="entry name" value="TRANSLATION INITIATION FACTOR EIF-2B SUBUNIT BETA"/>
    <property type="match status" value="1"/>
</dbReference>
<evidence type="ECO:0000256" key="6">
    <source>
        <dbReference type="ARBA" id="ARBA00044122"/>
    </source>
</evidence>
<comment type="similarity">
    <text evidence="2 9">Belongs to the eIF-2B alpha/beta/delta subunits family.</text>
</comment>
<proteinExistence type="inferred from homology"/>
<keyword evidence="11" id="KW-1185">Reference proteome</keyword>
<organism evidence="10 11">
    <name type="scientific">Coemansia interrupta</name>
    <dbReference type="NCBI Taxonomy" id="1126814"/>
    <lineage>
        <taxon>Eukaryota</taxon>
        <taxon>Fungi</taxon>
        <taxon>Fungi incertae sedis</taxon>
        <taxon>Zoopagomycota</taxon>
        <taxon>Kickxellomycotina</taxon>
        <taxon>Kickxellomycetes</taxon>
        <taxon>Kickxellales</taxon>
        <taxon>Kickxellaceae</taxon>
        <taxon>Coemansia</taxon>
    </lineage>
</organism>
<evidence type="ECO:0000313" key="11">
    <source>
        <dbReference type="Proteomes" id="UP001140172"/>
    </source>
</evidence>
<dbReference type="GO" id="GO:0005829">
    <property type="term" value="C:cytosol"/>
    <property type="evidence" value="ECO:0007669"/>
    <property type="project" value="UniProtKB-SubCell"/>
</dbReference>
<dbReference type="GO" id="GO:0005851">
    <property type="term" value="C:eukaryotic translation initiation factor 2B complex"/>
    <property type="evidence" value="ECO:0007669"/>
    <property type="project" value="TreeGrafter"/>
</dbReference>
<evidence type="ECO:0000256" key="9">
    <source>
        <dbReference type="RuleBase" id="RU003814"/>
    </source>
</evidence>
<dbReference type="InterPro" id="IPR042529">
    <property type="entry name" value="IF_2B-like_C"/>
</dbReference>
<accession>A0A9W8H7T2</accession>
<comment type="subcellular location">
    <subcellularLocation>
        <location evidence="1">Cytoplasm</location>
        <location evidence="1">Cytosol</location>
    </subcellularLocation>
</comment>
<reference evidence="10" key="1">
    <citation type="submission" date="2022-07" db="EMBL/GenBank/DDBJ databases">
        <title>Phylogenomic reconstructions and comparative analyses of Kickxellomycotina fungi.</title>
        <authorList>
            <person name="Reynolds N.K."/>
            <person name="Stajich J.E."/>
            <person name="Barry K."/>
            <person name="Grigoriev I.V."/>
            <person name="Crous P."/>
            <person name="Smith M.E."/>
        </authorList>
    </citation>
    <scope>NUCLEOTIDE SEQUENCE</scope>
    <source>
        <strain evidence="10">BCRC 34489</strain>
    </source>
</reference>
<dbReference type="Pfam" id="PF01008">
    <property type="entry name" value="IF-2B"/>
    <property type="match status" value="1"/>
</dbReference>
<evidence type="ECO:0000256" key="3">
    <source>
        <dbReference type="ARBA" id="ARBA00022490"/>
    </source>
</evidence>